<reference evidence="12" key="2">
    <citation type="submission" date="2010-02" db="EMBL/GenBank/DDBJ databases">
        <title>CMarZ DNA Barcode.</title>
        <authorList>
            <person name="Machida R.J."/>
            <person name="Nishida S."/>
        </authorList>
    </citation>
    <scope>NUCLEOTIDE SEQUENCE</scope>
</reference>
<dbReference type="CTD" id="4514"/>
<evidence type="ECO:0000256" key="3">
    <source>
        <dbReference type="ARBA" id="ARBA00011164"/>
    </source>
</evidence>
<geneLocation type="mitochondrion" evidence="12"/>
<feature type="transmembrane region" description="Helical" evidence="10">
    <location>
        <begin position="125"/>
        <end position="145"/>
    </location>
</feature>
<dbReference type="InterPro" id="IPR035973">
    <property type="entry name" value="Cyt_c_oxidase_su3-like_sf"/>
</dbReference>
<evidence type="ECO:0000256" key="7">
    <source>
        <dbReference type="ARBA" id="ARBA00022989"/>
    </source>
</evidence>
<dbReference type="GO" id="GO:0031090">
    <property type="term" value="C:organelle membrane"/>
    <property type="evidence" value="ECO:0007669"/>
    <property type="project" value="UniProtKB-ARBA"/>
</dbReference>
<dbReference type="Gene3D" id="1.20.120.80">
    <property type="entry name" value="Cytochrome c oxidase, subunit III, four-helix bundle"/>
    <property type="match status" value="1"/>
</dbReference>
<keyword evidence="7 10" id="KW-1133">Transmembrane helix</keyword>
<dbReference type="SUPFAM" id="SSF81452">
    <property type="entry name" value="Cytochrome c oxidase subunit III-like"/>
    <property type="match status" value="1"/>
</dbReference>
<dbReference type="PANTHER" id="PTHR11403:SF7">
    <property type="entry name" value="CYTOCHROME C OXIDASE SUBUNIT 3"/>
    <property type="match status" value="1"/>
</dbReference>
<dbReference type="GO" id="GO:0045277">
    <property type="term" value="C:respiratory chain complex IV"/>
    <property type="evidence" value="ECO:0007669"/>
    <property type="project" value="UniProtKB-ARBA"/>
</dbReference>
<gene>
    <name evidence="12" type="primary">COIII</name>
</gene>
<protein>
    <recommendedName>
        <fullName evidence="4 9">Cytochrome c oxidase subunit 3</fullName>
    </recommendedName>
</protein>
<comment type="subunit">
    <text evidence="3">Component of the cytochrome c oxidase (complex IV, CIV), a multisubunit enzyme composed of a catalytic core of 3 subunits and several supernumerary subunits. The complex exists as a monomer or a dimer and forms supercomplexes (SCs) in the inner mitochondrial membrane with ubiquinol-cytochrome c oxidoreductase (cytochrome b-c1 complex, complex III, CIII).</text>
</comment>
<dbReference type="InterPro" id="IPR013833">
    <property type="entry name" value="Cyt_c_oxidase_su3_a-hlx"/>
</dbReference>
<reference evidence="12" key="1">
    <citation type="journal article" date="2010" name="Comp. Biochem. Physiol. Part D Genomics Proteomics">
        <title>Complete mitochondrial genome sequences of the three pelagic chaetognaths Sagitta nagae, Sagitta decipiens and Sagitta enflata.</title>
        <authorList>
            <person name="Miyamoto H."/>
            <person name="Machida R.J."/>
            <person name="Nishida S."/>
        </authorList>
    </citation>
    <scope>NUCLEOTIDE SEQUENCE</scope>
</reference>
<comment type="subcellular location">
    <subcellularLocation>
        <location evidence="1">Membrane</location>
        <topology evidence="1">Multi-pass membrane protein</topology>
    </subcellularLocation>
</comment>
<comment type="function">
    <text evidence="9">Component of the cytochrome c oxidase, the last enzyme in the mitochondrial electron transport chain which drives oxidative phosphorylation. The respiratory chain contains 3 multisubunit complexes succinate dehydrogenase (complex II, CII), ubiquinol-cytochrome c oxidoreductase (cytochrome b-c1 complex, complex III, CIII) and cytochrome c oxidase (complex IV, CIV), that cooperate to transfer electrons derived from NADH and succinate to molecular oxygen, creating an electrochemical gradient over the inner membrane that drives transmembrane transport and the ATP synthase. Cytochrome c oxidase is the component of the respiratory chain that catalyzes the reduction of oxygen to water. Electrons originating from reduced cytochrome c in the intermembrane space (IMS) are transferred via the dinuclear copper A center (CU(A)) of subunit 2 and heme A of subunit 1 to the active site in subunit 1, a binuclear center (BNC) formed by heme A3 and copper B (CU(B)). The BNC reduces molecular oxygen to 2 water molecules using 4 electrons from cytochrome c in the IMS and 4 protons from the mitochondrial matrix.</text>
</comment>
<evidence type="ECO:0000256" key="5">
    <source>
        <dbReference type="ARBA" id="ARBA00022692"/>
    </source>
</evidence>
<feature type="transmembrane region" description="Helical" evidence="10">
    <location>
        <begin position="77"/>
        <end position="100"/>
    </location>
</feature>
<feature type="transmembrane region" description="Helical" evidence="10">
    <location>
        <begin position="238"/>
        <end position="258"/>
    </location>
</feature>
<comment type="similarity">
    <text evidence="2 9">Belongs to the cytochrome c oxidase subunit 3 family.</text>
</comment>
<feature type="transmembrane region" description="Helical" evidence="10">
    <location>
        <begin position="157"/>
        <end position="175"/>
    </location>
</feature>
<keyword evidence="6" id="KW-1278">Translocase</keyword>
<dbReference type="GO" id="GO:0004129">
    <property type="term" value="F:cytochrome-c oxidase activity"/>
    <property type="evidence" value="ECO:0007669"/>
    <property type="project" value="InterPro"/>
</dbReference>
<dbReference type="AlphaFoldDB" id="D3DKM4"/>
<feature type="domain" description="Heme-copper oxidase subunit III family profile" evidence="11">
    <location>
        <begin position="2"/>
        <end position="259"/>
    </location>
</feature>
<dbReference type="FunFam" id="1.20.120.80:FF:000002">
    <property type="entry name" value="Cytochrome c oxidase subunit 3"/>
    <property type="match status" value="1"/>
</dbReference>
<accession>D3DKM4</accession>
<evidence type="ECO:0000256" key="6">
    <source>
        <dbReference type="ARBA" id="ARBA00022967"/>
    </source>
</evidence>
<evidence type="ECO:0000313" key="12">
    <source>
        <dbReference type="EMBL" id="BAI68173.1"/>
    </source>
</evidence>
<evidence type="ECO:0000256" key="1">
    <source>
        <dbReference type="ARBA" id="ARBA00004141"/>
    </source>
</evidence>
<dbReference type="InterPro" id="IPR024791">
    <property type="entry name" value="Cyt_c/ubiquinol_Oxase_su3"/>
</dbReference>
<dbReference type="InterPro" id="IPR000298">
    <property type="entry name" value="Cyt_c_oxidase-like_su3"/>
</dbReference>
<keyword evidence="8 10" id="KW-0472">Membrane</keyword>
<evidence type="ECO:0000256" key="2">
    <source>
        <dbReference type="ARBA" id="ARBA00010581"/>
    </source>
</evidence>
<dbReference type="PROSITE" id="PS50253">
    <property type="entry name" value="COX3"/>
    <property type="match status" value="1"/>
</dbReference>
<proteinExistence type="inferred from homology"/>
<feature type="transmembrane region" description="Helical" evidence="10">
    <location>
        <begin position="12"/>
        <end position="33"/>
    </location>
</feature>
<keyword evidence="5 9" id="KW-0812">Transmembrane</keyword>
<evidence type="ECO:0000256" key="9">
    <source>
        <dbReference type="RuleBase" id="RU003375"/>
    </source>
</evidence>
<feature type="transmembrane region" description="Helical" evidence="10">
    <location>
        <begin position="195"/>
        <end position="218"/>
    </location>
</feature>
<dbReference type="GeneID" id="8774257"/>
<dbReference type="EMBL" id="AP011546">
    <property type="protein sequence ID" value="BAI68173.1"/>
    <property type="molecule type" value="Genomic_DNA"/>
</dbReference>
<dbReference type="FunFam" id="1.10.287.70:FF:000082">
    <property type="entry name" value="Cytochrome c oxidase subunit 3"/>
    <property type="match status" value="1"/>
</dbReference>
<evidence type="ECO:0000256" key="8">
    <source>
        <dbReference type="ARBA" id="ARBA00023136"/>
    </source>
</evidence>
<organism evidence="12">
    <name type="scientific">Decipisagitta decipiens</name>
    <dbReference type="NCBI Taxonomy" id="366427"/>
    <lineage>
        <taxon>Eukaryota</taxon>
        <taxon>Metazoa</taxon>
        <taxon>Spiralia</taxon>
        <taxon>Gnathifera</taxon>
        <taxon>Chaetognatha</taxon>
        <taxon>Sagittoidea</taxon>
        <taxon>Aphragmophora</taxon>
        <taxon>Ctenodontina</taxon>
        <taxon>Sagittidae</taxon>
        <taxon>Decipisagitta</taxon>
    </lineage>
</organism>
<evidence type="ECO:0000256" key="10">
    <source>
        <dbReference type="SAM" id="Phobius"/>
    </source>
</evidence>
<sequence length="259" mass="29860">MTKHPFHIVDASPWPLTGSIGAFCFTAGMAAYFNKYDQYLMYLGFFLILLTMVQWWRDVTREATFQGKHTAKVESGMRLGMILFILSEVFFFLAFFWAYFHSALSPSIEIGAVWTPVGIQGINPFSVPLLNTVVLLSSGVTITWAHHCILAGYWTDTCNAFLATICLGVYFTLLQGFEYKVASFTIADSVYGSCFYLATGFHGFHVIIGTTFISVMYYRHIYFHFSKKHHFGFEASAWYWHFVDVVWIFLFISIYWWGY</sequence>
<keyword evidence="9 12" id="KW-0496">Mitochondrion</keyword>
<dbReference type="InterPro" id="IPR033945">
    <property type="entry name" value="Cyt_c_oxase_su3_dom"/>
</dbReference>
<dbReference type="GO" id="GO:0031967">
    <property type="term" value="C:organelle envelope"/>
    <property type="evidence" value="ECO:0007669"/>
    <property type="project" value="UniProtKB-ARBA"/>
</dbReference>
<evidence type="ECO:0000256" key="4">
    <source>
        <dbReference type="ARBA" id="ARBA00015944"/>
    </source>
</evidence>
<dbReference type="GO" id="GO:0005739">
    <property type="term" value="C:mitochondrion"/>
    <property type="evidence" value="ECO:0007669"/>
    <property type="project" value="TreeGrafter"/>
</dbReference>
<name>D3DKM4_9BILA</name>
<evidence type="ECO:0000259" key="11">
    <source>
        <dbReference type="PROSITE" id="PS50253"/>
    </source>
</evidence>
<dbReference type="CDD" id="cd01665">
    <property type="entry name" value="Cyt_c_Oxidase_III"/>
    <property type="match status" value="1"/>
</dbReference>
<dbReference type="GO" id="GO:0006123">
    <property type="term" value="P:mitochondrial electron transport, cytochrome c to oxygen"/>
    <property type="evidence" value="ECO:0007669"/>
    <property type="project" value="UniProtKB-ARBA"/>
</dbReference>
<dbReference type="Gene3D" id="1.10.287.70">
    <property type="match status" value="1"/>
</dbReference>
<dbReference type="Pfam" id="PF00510">
    <property type="entry name" value="COX3"/>
    <property type="match status" value="1"/>
</dbReference>
<feature type="transmembrane region" description="Helical" evidence="10">
    <location>
        <begin position="39"/>
        <end position="56"/>
    </location>
</feature>
<dbReference type="PANTHER" id="PTHR11403">
    <property type="entry name" value="CYTOCHROME C OXIDASE SUBUNIT III"/>
    <property type="match status" value="1"/>
</dbReference>
<dbReference type="RefSeq" id="YP_003433782.1">
    <property type="nucleotide sequence ID" value="NC_013811.1"/>
</dbReference>